<protein>
    <recommendedName>
        <fullName evidence="2">DNA-directed DNA polymerase family A palm domain-containing protein</fullName>
    </recommendedName>
</protein>
<feature type="non-terminal residue" evidence="3">
    <location>
        <position position="1"/>
    </location>
</feature>
<name>A0AAD3DTF1_9CHLO</name>
<dbReference type="PANTHER" id="PTHR10133">
    <property type="entry name" value="DNA POLYMERASE I"/>
    <property type="match status" value="1"/>
</dbReference>
<dbReference type="Gene3D" id="1.10.150.20">
    <property type="entry name" value="5' to 3' exonuclease, C-terminal subdomain"/>
    <property type="match status" value="1"/>
</dbReference>
<dbReference type="InterPro" id="IPR043502">
    <property type="entry name" value="DNA/RNA_pol_sf"/>
</dbReference>
<dbReference type="Pfam" id="PF00476">
    <property type="entry name" value="DNA_pol_A"/>
    <property type="match status" value="1"/>
</dbReference>
<evidence type="ECO:0000259" key="2">
    <source>
        <dbReference type="Pfam" id="PF00476"/>
    </source>
</evidence>
<dbReference type="SUPFAM" id="SSF56672">
    <property type="entry name" value="DNA/RNA polymerases"/>
    <property type="match status" value="1"/>
</dbReference>
<evidence type="ECO:0000256" key="1">
    <source>
        <dbReference type="ARBA" id="ARBA00022705"/>
    </source>
</evidence>
<comment type="caution">
    <text evidence="3">The sequence shown here is derived from an EMBL/GenBank/DDBJ whole genome shotgun (WGS) entry which is preliminary data.</text>
</comment>
<dbReference type="PRINTS" id="PR00868">
    <property type="entry name" value="DNAPOLI"/>
</dbReference>
<proteinExistence type="predicted"/>
<feature type="domain" description="DNA-directed DNA polymerase family A palm" evidence="2">
    <location>
        <begin position="10"/>
        <end position="114"/>
    </location>
</feature>
<evidence type="ECO:0000313" key="4">
    <source>
        <dbReference type="Proteomes" id="UP001054857"/>
    </source>
</evidence>
<dbReference type="PANTHER" id="PTHR10133:SF27">
    <property type="entry name" value="DNA POLYMERASE NU"/>
    <property type="match status" value="1"/>
</dbReference>
<dbReference type="GO" id="GO:0003887">
    <property type="term" value="F:DNA-directed DNA polymerase activity"/>
    <property type="evidence" value="ECO:0007669"/>
    <property type="project" value="InterPro"/>
</dbReference>
<dbReference type="Gene3D" id="3.30.70.370">
    <property type="match status" value="1"/>
</dbReference>
<keyword evidence="4" id="KW-1185">Reference proteome</keyword>
<feature type="non-terminal residue" evidence="3">
    <location>
        <position position="115"/>
    </location>
</feature>
<dbReference type="EMBL" id="BMAR01000019">
    <property type="protein sequence ID" value="GFR47740.1"/>
    <property type="molecule type" value="Genomic_DNA"/>
</dbReference>
<evidence type="ECO:0000313" key="3">
    <source>
        <dbReference type="EMBL" id="GFR47740.1"/>
    </source>
</evidence>
<dbReference type="GO" id="GO:0003677">
    <property type="term" value="F:DNA binding"/>
    <property type="evidence" value="ECO:0007669"/>
    <property type="project" value="InterPro"/>
</dbReference>
<gene>
    <name evidence="3" type="ORF">Agub_g9505</name>
</gene>
<organism evidence="3 4">
    <name type="scientific">Astrephomene gubernaculifera</name>
    <dbReference type="NCBI Taxonomy" id="47775"/>
    <lineage>
        <taxon>Eukaryota</taxon>
        <taxon>Viridiplantae</taxon>
        <taxon>Chlorophyta</taxon>
        <taxon>core chlorophytes</taxon>
        <taxon>Chlorophyceae</taxon>
        <taxon>CS clade</taxon>
        <taxon>Chlamydomonadales</taxon>
        <taxon>Astrephomenaceae</taxon>
        <taxon>Astrephomene</taxon>
    </lineage>
</organism>
<dbReference type="Proteomes" id="UP001054857">
    <property type="component" value="Unassembled WGS sequence"/>
</dbReference>
<keyword evidence="1" id="KW-0235">DNA replication</keyword>
<dbReference type="AlphaFoldDB" id="A0AAD3DTF1"/>
<dbReference type="GO" id="GO:0006261">
    <property type="term" value="P:DNA-templated DNA replication"/>
    <property type="evidence" value="ECO:0007669"/>
    <property type="project" value="InterPro"/>
</dbReference>
<reference evidence="3 4" key="1">
    <citation type="journal article" date="2021" name="Sci. Rep.">
        <title>Genome sequencing of the multicellular alga Astrephomene provides insights into convergent evolution of germ-soma differentiation.</title>
        <authorList>
            <person name="Yamashita S."/>
            <person name="Yamamoto K."/>
            <person name="Matsuzaki R."/>
            <person name="Suzuki S."/>
            <person name="Yamaguchi H."/>
            <person name="Hirooka S."/>
            <person name="Minakuchi Y."/>
            <person name="Miyagishima S."/>
            <person name="Kawachi M."/>
            <person name="Toyoda A."/>
            <person name="Nozaki H."/>
        </authorList>
    </citation>
    <scope>NUCLEOTIDE SEQUENCE [LARGE SCALE GENOMIC DNA]</scope>
    <source>
        <strain evidence="3 4">NIES-4017</strain>
    </source>
</reference>
<accession>A0AAD3DTF1</accession>
<dbReference type="InterPro" id="IPR001098">
    <property type="entry name" value="DNA-dir_DNA_pol_A_palm_dom"/>
</dbReference>
<sequence length="115" mass="12725">EIFARYDSSGVVPRLLQYSELDQLLKTYTGKFLQEADRGTSRLYPTYNQVGTATGRLSTSGANLMAVPRDREALQGSSSSWLAAFRRCLAAPPGWVLLAADYSQVELRLLAHITE</sequence>
<dbReference type="InterPro" id="IPR002298">
    <property type="entry name" value="DNA_polymerase_A"/>
</dbReference>
<dbReference type="GO" id="GO:0006302">
    <property type="term" value="P:double-strand break repair"/>
    <property type="evidence" value="ECO:0007669"/>
    <property type="project" value="TreeGrafter"/>
</dbReference>